<accession>A0A0B2JXM1</accession>
<evidence type="ECO:0000313" key="2">
    <source>
        <dbReference type="EMBL" id="KHM50657.1"/>
    </source>
</evidence>
<dbReference type="InterPro" id="IPR025575">
    <property type="entry name" value="DpnD/PcfM_C"/>
</dbReference>
<reference evidence="2 3" key="1">
    <citation type="journal article" date="2013" name="PLoS ONE">
        <title>Identification and characterization of three novel lipases belonging to families II and V from Anaerovibrio lipolyticus 5ST.</title>
        <authorList>
            <person name="Prive F."/>
            <person name="Kaderbhai N.N."/>
            <person name="Girdwood S."/>
            <person name="Worgan H.J."/>
            <person name="Pinloche E."/>
            <person name="Scollan N.D."/>
            <person name="Huws S.A."/>
            <person name="Newbold C.J."/>
        </authorList>
    </citation>
    <scope>NUCLEOTIDE SEQUENCE [LARGE SCALE GENOMIC DNA]</scope>
    <source>
        <strain evidence="2 3">5S</strain>
    </source>
</reference>
<dbReference type="RefSeq" id="WP_039211185.1">
    <property type="nucleotide sequence ID" value="NZ_JSCE01000220.1"/>
</dbReference>
<name>A0A0B2JXM1_9FIRM</name>
<dbReference type="EMBL" id="JSCE01000220">
    <property type="protein sequence ID" value="KHM50657.1"/>
    <property type="molecule type" value="Genomic_DNA"/>
</dbReference>
<dbReference type="STRING" id="82374.NZ47_12005"/>
<evidence type="ECO:0000259" key="1">
    <source>
        <dbReference type="Pfam" id="PF14207"/>
    </source>
</evidence>
<gene>
    <name evidence="2" type="ORF">NZ47_12005</name>
</gene>
<dbReference type="Pfam" id="PF14207">
    <property type="entry name" value="DpnD-PcfM"/>
    <property type="match status" value="1"/>
</dbReference>
<dbReference type="Proteomes" id="UP000030993">
    <property type="component" value="Unassembled WGS sequence"/>
</dbReference>
<dbReference type="AlphaFoldDB" id="A0A0B2JXM1"/>
<evidence type="ECO:0000313" key="3">
    <source>
        <dbReference type="Proteomes" id="UP000030993"/>
    </source>
</evidence>
<comment type="caution">
    <text evidence="2">The sequence shown here is derived from an EMBL/GenBank/DDBJ whole genome shotgun (WGS) entry which is preliminary data.</text>
</comment>
<organism evidence="2 3">
    <name type="scientific">Anaerovibrio lipolyticus</name>
    <dbReference type="NCBI Taxonomy" id="82374"/>
    <lineage>
        <taxon>Bacteria</taxon>
        <taxon>Bacillati</taxon>
        <taxon>Bacillota</taxon>
        <taxon>Negativicutes</taxon>
        <taxon>Selenomonadales</taxon>
        <taxon>Selenomonadaceae</taxon>
        <taxon>Anaerovibrio</taxon>
    </lineage>
</organism>
<sequence length="658" mass="76826">MAEENVQENKVFLVRVEETLVADVYVEAASYEEAQEKVEEKYHNQELVLDDGNYSSTDYSFPEEYESITKFREYLAGKTVHLINENNELVLTDIKPVRPVIKESQDVSYEKEWDFSQFTEEQYNSYARQFVILAESIAEHNMKHVYSDEKKSYEDITFSIPNNSMFIKYKDLFIIPRIWENTDDEQIEILLDTYIPRKTLLQVDKTVIPINNLINSMPEGFTYFHSADFQKDASDRNIFVEKNNGEFIATECELVDMNTIGFLHGKDINADTLFSYIKDYIAHSNPELVFENIKPYFLASTKLNQHSNIQELTDSGRWNIDMDVYKRIVDGAVFDDAYLGSVAYGNVLYNMHIIQDDTDSGKYYVEFNKSYPSDGTGNLEPKRFFFDTNNFNQLQIDYVIREDDSCAYLTLNDVILHDIEALKKAAAEALAKQQEINPYLYHDYLKMKNSGLNFWDQFNNKINKIEKLDNLRLNELPRDIIYEHSSTVENLDALGDYYNKALPFIFDDNASLQDNNRLLLKEMIDNGLHHTDIVNFSSRLGEKNYYYIMKSFVEPEITEYRKQIIDNICSSSKILSHDIHQLAINYHGMAQGEDHIVRDMIKRGLPDKTINDVFKVIDNIMNSDFNRSSYAAELLKSPDMKQLRKEYAINHNFEDLGR</sequence>
<keyword evidence="3" id="KW-1185">Reference proteome</keyword>
<feature type="domain" description="DpnD/PcfM-like C-terminal" evidence="1">
    <location>
        <begin position="14"/>
        <end position="55"/>
    </location>
</feature>
<protein>
    <recommendedName>
        <fullName evidence="1">DpnD/PcfM-like C-terminal domain-containing protein</fullName>
    </recommendedName>
</protein>
<proteinExistence type="predicted"/>